<proteinExistence type="inferred from homology"/>
<evidence type="ECO:0000313" key="7">
    <source>
        <dbReference type="Proteomes" id="UP000694865"/>
    </source>
</evidence>
<reference evidence="8" key="1">
    <citation type="submission" date="2025-08" db="UniProtKB">
        <authorList>
            <consortium name="RefSeq"/>
        </authorList>
    </citation>
    <scope>IDENTIFICATION</scope>
    <source>
        <tissue evidence="8">Testes</tissue>
    </source>
</reference>
<evidence type="ECO:0000313" key="8">
    <source>
        <dbReference type="RefSeq" id="XP_002741766.1"/>
    </source>
</evidence>
<dbReference type="RefSeq" id="XP_002741766.1">
    <property type="nucleotide sequence ID" value="XM_002741720.1"/>
</dbReference>
<comment type="subcellular location">
    <subcellularLocation>
        <location evidence="3">Cytoplasm</location>
    </subcellularLocation>
    <subcellularLocation>
        <location evidence="2">Dynein axonemal particle</location>
    </subcellularLocation>
</comment>
<evidence type="ECO:0000256" key="2">
    <source>
        <dbReference type="ARBA" id="ARBA00024190"/>
    </source>
</evidence>
<dbReference type="HAMAP" id="MF_03069">
    <property type="entry name" value="Kintoun"/>
    <property type="match status" value="1"/>
</dbReference>
<comment type="similarity">
    <text evidence="3">Belongs to the PIH1 family. Kintoun subfamily.</text>
</comment>
<accession>A0ABM0H0Z6</accession>
<feature type="compositionally biased region" description="Polar residues" evidence="4">
    <location>
        <begin position="236"/>
        <end position="255"/>
    </location>
</feature>
<evidence type="ECO:0000256" key="3">
    <source>
        <dbReference type="HAMAP-Rule" id="MF_03069"/>
    </source>
</evidence>
<dbReference type="Pfam" id="PF18201">
    <property type="entry name" value="PIH1_CS"/>
    <property type="match status" value="1"/>
</dbReference>
<feature type="domain" description="PIH1D1/2/3 CS-like" evidence="6">
    <location>
        <begin position="257"/>
        <end position="356"/>
    </location>
</feature>
<sequence>MATDFSKLKDLNLSQEEIGSFSKAFKDEEFRKLFREYAEEISDPVNRQKYEEELAQMERDRGMDVQFIHPTPGYVMKTSIDGEKKAFINICTSDLVGKPSSSPGTDKSKPGGMKSGVQWSIPYSLAPPREDLDKTGNRCMVYDCVFHPDTLQIAERNQRFRTMINDTAMDGIETNFKVKLDRTNLRCPKMQYKGKPTASVIRTPRKEGATGVEDGFKSFDVPYPYNEPSREDMPPKSNTTISGNRKGANESNASAPTVPKHTIVHRGHFDIQNFRDAPDAAPTTRPQELVITVQLPLLKSAKTLNLDIYERQLCLESSKPAAYKLDIKLPYPVDENRGSAKFDKSKRCLTVTIPVLAPKIPDLPSFVEGHEKQLVEELHDEEKNTQETVAEKKEEEVVVKEEAKLDDTEMDLMVADAVERETEKNENIQQVPALTKNTDKKSETIDTSVQQVESGSIDSDELSEKEEFQHEAETNNMATVLEPPVYLMPDYSYRQDSETITFVLHVPCVKADSVKKQLVCGLSGLHVTMETKPENNNQEVRNYSFYAQFLPSFSISPDIICDIFNDKIILLLKKMTEKGSWKTFRVGKDEHCLKVCSSSSFCLYKM</sequence>
<keyword evidence="7" id="KW-1185">Reference proteome</keyword>
<dbReference type="GeneID" id="100373542"/>
<dbReference type="PANTHER" id="PTHR22997:SF3">
    <property type="entry name" value="PROTEIN KINTOUN"/>
    <property type="match status" value="1"/>
</dbReference>
<protein>
    <recommendedName>
        <fullName evidence="3">Protein kintoun</fullName>
    </recommendedName>
    <alternativeName>
        <fullName evidence="3">Dynein assembly factor 2, axonemal homolog</fullName>
    </alternativeName>
</protein>
<feature type="region of interest" description="Disordered" evidence="4">
    <location>
        <begin position="208"/>
        <end position="256"/>
    </location>
</feature>
<evidence type="ECO:0000256" key="4">
    <source>
        <dbReference type="SAM" id="MobiDB-lite"/>
    </source>
</evidence>
<dbReference type="CDD" id="cd00298">
    <property type="entry name" value="ACD_sHsps_p23-like"/>
    <property type="match status" value="1"/>
</dbReference>
<keyword evidence="1 3" id="KW-0963">Cytoplasm</keyword>
<feature type="region of interest" description="Disordered" evidence="4">
    <location>
        <begin position="97"/>
        <end position="117"/>
    </location>
</feature>
<dbReference type="InterPro" id="IPR041442">
    <property type="entry name" value="PIH1D1/2/3_CS-like"/>
</dbReference>
<name>A0ABM0H0Z6_SACKO</name>
<feature type="domain" description="PIH1 N-terminal" evidence="5">
    <location>
        <begin position="41"/>
        <end position="207"/>
    </location>
</feature>
<dbReference type="InterPro" id="IPR008978">
    <property type="entry name" value="HSP20-like_chaperone"/>
</dbReference>
<dbReference type="Proteomes" id="UP000694865">
    <property type="component" value="Unplaced"/>
</dbReference>
<organism evidence="7 8">
    <name type="scientific">Saccoglossus kowalevskii</name>
    <name type="common">Acorn worm</name>
    <dbReference type="NCBI Taxonomy" id="10224"/>
    <lineage>
        <taxon>Eukaryota</taxon>
        <taxon>Metazoa</taxon>
        <taxon>Hemichordata</taxon>
        <taxon>Enteropneusta</taxon>
        <taxon>Harrimaniidae</taxon>
        <taxon>Saccoglossus</taxon>
    </lineage>
</organism>
<evidence type="ECO:0000259" key="5">
    <source>
        <dbReference type="Pfam" id="PF08190"/>
    </source>
</evidence>
<evidence type="ECO:0000256" key="1">
    <source>
        <dbReference type="ARBA" id="ARBA00022490"/>
    </source>
</evidence>
<dbReference type="SUPFAM" id="SSF49764">
    <property type="entry name" value="HSP20-like chaperones"/>
    <property type="match status" value="1"/>
</dbReference>
<gene>
    <name evidence="8" type="primary">LOC100373542</name>
</gene>
<feature type="region of interest" description="Disordered" evidence="4">
    <location>
        <begin position="439"/>
        <end position="462"/>
    </location>
</feature>
<dbReference type="InterPro" id="IPR034727">
    <property type="entry name" value="Kintoun"/>
</dbReference>
<comment type="function">
    <text evidence="3">Required for cytoplasmic pre-assembly of axonemal dyneins, thereby playing a central role in motility in cilia and flagella. Involved in pre-assembly of dynein arm complexes in the cytoplasm before intraflagellar transport loads them for the ciliary compartment.</text>
</comment>
<dbReference type="InterPro" id="IPR050734">
    <property type="entry name" value="PIH1/Kintoun_subfamily"/>
</dbReference>
<feature type="compositionally biased region" description="Polar residues" evidence="4">
    <location>
        <begin position="445"/>
        <end position="457"/>
    </location>
</feature>
<dbReference type="InterPro" id="IPR012981">
    <property type="entry name" value="PIH1_N"/>
</dbReference>
<evidence type="ECO:0000259" key="6">
    <source>
        <dbReference type="Pfam" id="PF18201"/>
    </source>
</evidence>
<dbReference type="PANTHER" id="PTHR22997">
    <property type="entry name" value="PIH1 DOMAIN-CONTAINING PROTEIN 1"/>
    <property type="match status" value="1"/>
</dbReference>
<dbReference type="Pfam" id="PF08190">
    <property type="entry name" value="PIH1"/>
    <property type="match status" value="1"/>
</dbReference>